<comment type="caution">
    <text evidence="5">The sequence shown here is derived from an EMBL/GenBank/DDBJ whole genome shotgun (WGS) entry which is preliminary data.</text>
</comment>
<accession>A0ABP9Z7V3</accession>
<evidence type="ECO:0000256" key="2">
    <source>
        <dbReference type="ARBA" id="ARBA00008044"/>
    </source>
</evidence>
<name>A0ABP9Z7V3_9FUNG</name>
<evidence type="ECO:0008006" key="7">
    <source>
        <dbReference type="Google" id="ProtNLM"/>
    </source>
</evidence>
<dbReference type="PANTHER" id="PTHR13375:SF3">
    <property type="entry name" value="THO COMPLEX SUBUNIT 5 HOMOLOG"/>
    <property type="match status" value="1"/>
</dbReference>
<comment type="similarity">
    <text evidence="2">Belongs to the THOC5 family.</text>
</comment>
<evidence type="ECO:0000256" key="4">
    <source>
        <dbReference type="SAM" id="Coils"/>
    </source>
</evidence>
<keyword evidence="6" id="KW-1185">Reference proteome</keyword>
<comment type="subcellular location">
    <subcellularLocation>
        <location evidence="1">Nucleus</location>
    </subcellularLocation>
</comment>
<feature type="coiled-coil region" evidence="4">
    <location>
        <begin position="151"/>
        <end position="178"/>
    </location>
</feature>
<reference evidence="5 6" key="1">
    <citation type="submission" date="2024-04" db="EMBL/GenBank/DDBJ databases">
        <title>genome sequences of Mucor flavus KT1a and Helicostylum pulchrum KT1b strains isolated from the surface of a dry-aged beef.</title>
        <authorList>
            <person name="Toyotome T."/>
            <person name="Hosono M."/>
            <person name="Torimaru M."/>
            <person name="Fukuda K."/>
            <person name="Mikami N."/>
        </authorList>
    </citation>
    <scope>NUCLEOTIDE SEQUENCE [LARGE SCALE GENOMIC DNA]</scope>
    <source>
        <strain evidence="5 6">KT1a</strain>
    </source>
</reference>
<evidence type="ECO:0000313" key="6">
    <source>
        <dbReference type="Proteomes" id="UP001473302"/>
    </source>
</evidence>
<keyword evidence="3" id="KW-0539">Nucleus</keyword>
<organism evidence="5 6">
    <name type="scientific">Mucor flavus</name>
    <dbReference type="NCBI Taxonomy" id="439312"/>
    <lineage>
        <taxon>Eukaryota</taxon>
        <taxon>Fungi</taxon>
        <taxon>Fungi incertae sedis</taxon>
        <taxon>Mucoromycota</taxon>
        <taxon>Mucoromycotina</taxon>
        <taxon>Mucoromycetes</taxon>
        <taxon>Mucorales</taxon>
        <taxon>Mucorineae</taxon>
        <taxon>Mucoraceae</taxon>
        <taxon>Mucor</taxon>
    </lineage>
</organism>
<evidence type="ECO:0000313" key="5">
    <source>
        <dbReference type="EMBL" id="GAA5815169.1"/>
    </source>
</evidence>
<dbReference type="EMBL" id="BAABUK010000024">
    <property type="protein sequence ID" value="GAA5815169.1"/>
    <property type="molecule type" value="Genomic_DNA"/>
</dbReference>
<dbReference type="PANTHER" id="PTHR13375">
    <property type="entry name" value="FMS INTERACTING PROTEIN"/>
    <property type="match status" value="1"/>
</dbReference>
<dbReference type="Pfam" id="PF09766">
    <property type="entry name" value="FmiP_Thoc5"/>
    <property type="match status" value="1"/>
</dbReference>
<proteinExistence type="inferred from homology"/>
<sequence>MPNPHTAALGEIDKVAGEVQTVLITQMQKKVEGTLEQRFGKAEQSLIQENFDRLIDLHTVAYASTKDSRQSTLDAKTNMNEKRLELQDVMYERKHILEEIVQCRDFRSVYEDVELIPLEEFLAKAGPEYLQNSDNPHQLMINRLKYELVVRTALKEQKEALEIERAKLIKENRKIRKKVDLFDKLLDDFVLSAAPVEEALLVESKTINADTEMAENVAPEMDDNATTQYPTDVMETD</sequence>
<dbReference type="Proteomes" id="UP001473302">
    <property type="component" value="Unassembled WGS sequence"/>
</dbReference>
<keyword evidence="4" id="KW-0175">Coiled coil</keyword>
<evidence type="ECO:0000256" key="1">
    <source>
        <dbReference type="ARBA" id="ARBA00004123"/>
    </source>
</evidence>
<evidence type="ECO:0000256" key="3">
    <source>
        <dbReference type="ARBA" id="ARBA00023242"/>
    </source>
</evidence>
<protein>
    <recommendedName>
        <fullName evidence="7">THO complex subunit 5</fullName>
    </recommendedName>
</protein>
<gene>
    <name evidence="5" type="ORF">MFLAVUS_008675</name>
</gene>
<dbReference type="InterPro" id="IPR019163">
    <property type="entry name" value="THO_Thoc5"/>
</dbReference>